<dbReference type="AlphaFoldDB" id="A0A6A6WA90"/>
<dbReference type="Proteomes" id="UP000799437">
    <property type="component" value="Unassembled WGS sequence"/>
</dbReference>
<feature type="region of interest" description="Disordered" evidence="1">
    <location>
        <begin position="149"/>
        <end position="205"/>
    </location>
</feature>
<dbReference type="GeneID" id="54487905"/>
<feature type="compositionally biased region" description="Low complexity" evidence="1">
    <location>
        <begin position="156"/>
        <end position="171"/>
    </location>
</feature>
<feature type="chain" id="PRO_5025387700" description="GPI anchored cell wall protein" evidence="2">
    <location>
        <begin position="17"/>
        <end position="231"/>
    </location>
</feature>
<accession>A0A6A6WA90</accession>
<dbReference type="PANTHER" id="PTHR40640:SF1">
    <property type="entry name" value="ANCHORED GLYCOPROTEIN, PUTATIVE (AFU_ORTHOLOGUE AFUA_8G04860)-RELATED"/>
    <property type="match status" value="1"/>
</dbReference>
<keyword evidence="4" id="KW-1185">Reference proteome</keyword>
<proteinExistence type="predicted"/>
<protein>
    <recommendedName>
        <fullName evidence="5">GPI anchored cell wall protein</fullName>
    </recommendedName>
</protein>
<dbReference type="RefSeq" id="XP_033601540.1">
    <property type="nucleotide sequence ID" value="XM_033746851.1"/>
</dbReference>
<organism evidence="3 4">
    <name type="scientific">Pseudovirgaria hyperparasitica</name>
    <dbReference type="NCBI Taxonomy" id="470096"/>
    <lineage>
        <taxon>Eukaryota</taxon>
        <taxon>Fungi</taxon>
        <taxon>Dikarya</taxon>
        <taxon>Ascomycota</taxon>
        <taxon>Pezizomycotina</taxon>
        <taxon>Dothideomycetes</taxon>
        <taxon>Dothideomycetes incertae sedis</taxon>
        <taxon>Acrospermales</taxon>
        <taxon>Acrospermaceae</taxon>
        <taxon>Pseudovirgaria</taxon>
    </lineage>
</organism>
<feature type="signal peptide" evidence="2">
    <location>
        <begin position="1"/>
        <end position="16"/>
    </location>
</feature>
<reference evidence="3" key="1">
    <citation type="journal article" date="2020" name="Stud. Mycol.">
        <title>101 Dothideomycetes genomes: a test case for predicting lifestyles and emergence of pathogens.</title>
        <authorList>
            <person name="Haridas S."/>
            <person name="Albert R."/>
            <person name="Binder M."/>
            <person name="Bloem J."/>
            <person name="Labutti K."/>
            <person name="Salamov A."/>
            <person name="Andreopoulos B."/>
            <person name="Baker S."/>
            <person name="Barry K."/>
            <person name="Bills G."/>
            <person name="Bluhm B."/>
            <person name="Cannon C."/>
            <person name="Castanera R."/>
            <person name="Culley D."/>
            <person name="Daum C."/>
            <person name="Ezra D."/>
            <person name="Gonzalez J."/>
            <person name="Henrissat B."/>
            <person name="Kuo A."/>
            <person name="Liang C."/>
            <person name="Lipzen A."/>
            <person name="Lutzoni F."/>
            <person name="Magnuson J."/>
            <person name="Mondo S."/>
            <person name="Nolan M."/>
            <person name="Ohm R."/>
            <person name="Pangilinan J."/>
            <person name="Park H.-J."/>
            <person name="Ramirez L."/>
            <person name="Alfaro M."/>
            <person name="Sun H."/>
            <person name="Tritt A."/>
            <person name="Yoshinaga Y."/>
            <person name="Zwiers L.-H."/>
            <person name="Turgeon B."/>
            <person name="Goodwin S."/>
            <person name="Spatafora J."/>
            <person name="Crous P."/>
            <person name="Grigoriev I."/>
        </authorList>
    </citation>
    <scope>NUCLEOTIDE SEQUENCE</scope>
    <source>
        <strain evidence="3">CBS 121739</strain>
    </source>
</reference>
<feature type="compositionally biased region" description="Low complexity" evidence="1">
    <location>
        <begin position="181"/>
        <end position="202"/>
    </location>
</feature>
<sequence length="231" mass="22867">MKSFATLALLSGIAIAQSTTVDVFLLPPNYSASVVTVDATATTMVLSCPTDAPEDPDEFDGCYADAFTVTAGPELFYAEFTEAFGEESNSIPVVTATISCSIGGTTTASCDQTMIGTVEGEVLTTSFATEYSSGELVFSPATVTAGADKLSAATGSPEPTSDSPSSNPSSPAHTGSLITRTTPAPTGSQPTGGSPTTEGSAPADTGAASANLIRGASIAGLAGVAAAMLAL</sequence>
<evidence type="ECO:0000256" key="1">
    <source>
        <dbReference type="SAM" id="MobiDB-lite"/>
    </source>
</evidence>
<evidence type="ECO:0008006" key="5">
    <source>
        <dbReference type="Google" id="ProtNLM"/>
    </source>
</evidence>
<keyword evidence="2" id="KW-0732">Signal</keyword>
<evidence type="ECO:0000313" key="3">
    <source>
        <dbReference type="EMBL" id="KAF2759089.1"/>
    </source>
</evidence>
<evidence type="ECO:0000313" key="4">
    <source>
        <dbReference type="Proteomes" id="UP000799437"/>
    </source>
</evidence>
<dbReference type="OrthoDB" id="4991875at2759"/>
<gene>
    <name evidence="3" type="ORF">EJ05DRAFT_499513</name>
</gene>
<evidence type="ECO:0000256" key="2">
    <source>
        <dbReference type="SAM" id="SignalP"/>
    </source>
</evidence>
<name>A0A6A6WA90_9PEZI</name>
<dbReference type="EMBL" id="ML996570">
    <property type="protein sequence ID" value="KAF2759089.1"/>
    <property type="molecule type" value="Genomic_DNA"/>
</dbReference>
<dbReference type="PANTHER" id="PTHR40640">
    <property type="entry name" value="ANCHORED GLYCOPROTEIN, PUTATIVE (AFU_ORTHOLOGUE AFUA_8G04860)-RELATED"/>
    <property type="match status" value="1"/>
</dbReference>